<organism evidence="2 3">
    <name type="scientific">Capnocytophaga gingivalis</name>
    <dbReference type="NCBI Taxonomy" id="1017"/>
    <lineage>
        <taxon>Bacteria</taxon>
        <taxon>Pseudomonadati</taxon>
        <taxon>Bacteroidota</taxon>
        <taxon>Flavobacteriia</taxon>
        <taxon>Flavobacteriales</taxon>
        <taxon>Flavobacteriaceae</taxon>
        <taxon>Capnocytophaga</taxon>
    </lineage>
</organism>
<feature type="signal peptide" evidence="1">
    <location>
        <begin position="1"/>
        <end position="19"/>
    </location>
</feature>
<dbReference type="AlphaFoldDB" id="A0A250FRX6"/>
<dbReference type="EMBL" id="CP022386">
    <property type="protein sequence ID" value="ATA87155.1"/>
    <property type="molecule type" value="Genomic_DNA"/>
</dbReference>
<accession>A0A250FRX6</accession>
<feature type="chain" id="PRO_5012106057" evidence="1">
    <location>
        <begin position="20"/>
        <end position="178"/>
    </location>
</feature>
<dbReference type="OMA" id="WVFNDKF"/>
<dbReference type="Proteomes" id="UP000217250">
    <property type="component" value="Chromosome"/>
</dbReference>
<sequence>MKKMFFTIAMALLSVGAFAQTYKNEAKINILNVIVRPSIELGYEYYLDENQSVDAELMFLDRFSYWHIWSGSKEYKFSTTSFKVGYNYYFNSVNGEGAYINPFLKARFGTFTENKNGVDEKTKMDAFIIGVGAGYAWVFNDKFVVAPYVNIGRNFSGPVNSRFIAIEPNAGVRLGFRF</sequence>
<dbReference type="Pfam" id="PF12099">
    <property type="entry name" value="DUF3575"/>
    <property type="match status" value="1"/>
</dbReference>
<dbReference type="SUPFAM" id="SSF56925">
    <property type="entry name" value="OMPA-like"/>
    <property type="match status" value="1"/>
</dbReference>
<dbReference type="Gene3D" id="2.40.160.20">
    <property type="match status" value="1"/>
</dbReference>
<reference evidence="3" key="1">
    <citation type="submission" date="2017-06" db="EMBL/GenBank/DDBJ databases">
        <title>Capnocytophaga spp. assemblies.</title>
        <authorList>
            <person name="Gulvik C.A."/>
        </authorList>
    </citation>
    <scope>NUCLEOTIDE SEQUENCE [LARGE SCALE GENOMIC DNA]</scope>
    <source>
        <strain evidence="3">H1496</strain>
    </source>
</reference>
<evidence type="ECO:0000256" key="1">
    <source>
        <dbReference type="SAM" id="SignalP"/>
    </source>
</evidence>
<proteinExistence type="predicted"/>
<dbReference type="KEGG" id="cgh:CGC50_08285"/>
<dbReference type="RefSeq" id="WP_002665700.1">
    <property type="nucleotide sequence ID" value="NZ_CAJPPZ010000012.1"/>
</dbReference>
<dbReference type="OrthoDB" id="768080at2"/>
<gene>
    <name evidence="2" type="ORF">CGC50_08285</name>
</gene>
<protein>
    <submittedName>
        <fullName evidence="2">DUF3575 domain-containing protein</fullName>
    </submittedName>
</protein>
<evidence type="ECO:0000313" key="2">
    <source>
        <dbReference type="EMBL" id="ATA87155.1"/>
    </source>
</evidence>
<name>A0A250FRX6_9FLAO</name>
<dbReference type="InterPro" id="IPR036709">
    <property type="entry name" value="Autotransporte_beta_dom_sf"/>
</dbReference>
<dbReference type="InterPro" id="IPR011250">
    <property type="entry name" value="OMP/PagP_B-barrel"/>
</dbReference>
<evidence type="ECO:0000313" key="3">
    <source>
        <dbReference type="Proteomes" id="UP000217250"/>
    </source>
</evidence>
<keyword evidence="1" id="KW-0732">Signal</keyword>
<dbReference type="GeneID" id="84808549"/>
<dbReference type="InterPro" id="IPR021958">
    <property type="entry name" value="DUF3575"/>
</dbReference>
<dbReference type="SUPFAM" id="SSF103515">
    <property type="entry name" value="Autotransporter"/>
    <property type="match status" value="1"/>
</dbReference>